<feature type="domain" description="C2H2-type" evidence="9">
    <location>
        <begin position="210"/>
        <end position="237"/>
    </location>
</feature>
<dbReference type="GO" id="GO:0000981">
    <property type="term" value="F:DNA-binding transcription factor activity, RNA polymerase II-specific"/>
    <property type="evidence" value="ECO:0007669"/>
    <property type="project" value="TreeGrafter"/>
</dbReference>
<evidence type="ECO:0000256" key="4">
    <source>
        <dbReference type="ARBA" id="ARBA00022771"/>
    </source>
</evidence>
<reference evidence="10" key="3">
    <citation type="submission" date="2025-09" db="UniProtKB">
        <authorList>
            <consortium name="Ensembl"/>
        </authorList>
    </citation>
    <scope>IDENTIFICATION</scope>
</reference>
<evidence type="ECO:0000256" key="1">
    <source>
        <dbReference type="ARBA" id="ARBA00004123"/>
    </source>
</evidence>
<feature type="region of interest" description="Disordered" evidence="8">
    <location>
        <begin position="1"/>
        <end position="45"/>
    </location>
</feature>
<evidence type="ECO:0000256" key="6">
    <source>
        <dbReference type="ARBA" id="ARBA00023242"/>
    </source>
</evidence>
<comment type="subcellular location">
    <subcellularLocation>
        <location evidence="1">Nucleus</location>
    </subcellularLocation>
</comment>
<dbReference type="GO" id="GO:0000978">
    <property type="term" value="F:RNA polymerase II cis-regulatory region sequence-specific DNA binding"/>
    <property type="evidence" value="ECO:0007669"/>
    <property type="project" value="TreeGrafter"/>
</dbReference>
<dbReference type="Proteomes" id="UP000472276">
    <property type="component" value="Unassembled WGS sequence"/>
</dbReference>
<keyword evidence="3" id="KW-0677">Repeat</keyword>
<proteinExistence type="predicted"/>
<evidence type="ECO:0000256" key="5">
    <source>
        <dbReference type="ARBA" id="ARBA00022833"/>
    </source>
</evidence>
<dbReference type="PANTHER" id="PTHR23226">
    <property type="entry name" value="ZINC FINGER AND SCAN DOMAIN-CONTAINING"/>
    <property type="match status" value="1"/>
</dbReference>
<feature type="domain" description="C2H2-type" evidence="9">
    <location>
        <begin position="182"/>
        <end position="209"/>
    </location>
</feature>
<dbReference type="FunFam" id="3.30.160.60:FF:002005">
    <property type="entry name" value="Zinc finger protein 200"/>
    <property type="match status" value="1"/>
</dbReference>
<reference evidence="10" key="2">
    <citation type="submission" date="2025-08" db="UniProtKB">
        <authorList>
            <consortium name="Ensembl"/>
        </authorList>
    </citation>
    <scope>IDENTIFICATION</scope>
</reference>
<dbReference type="FunFam" id="3.30.160.60:FF:000478">
    <property type="entry name" value="Zinc finger protein 133"/>
    <property type="match status" value="1"/>
</dbReference>
<evidence type="ECO:0000256" key="7">
    <source>
        <dbReference type="PROSITE-ProRule" id="PRU00042"/>
    </source>
</evidence>
<evidence type="ECO:0000256" key="2">
    <source>
        <dbReference type="ARBA" id="ARBA00022723"/>
    </source>
</evidence>
<feature type="domain" description="C2H2-type" evidence="9">
    <location>
        <begin position="154"/>
        <end position="181"/>
    </location>
</feature>
<dbReference type="GO" id="GO:0008270">
    <property type="term" value="F:zinc ion binding"/>
    <property type="evidence" value="ECO:0007669"/>
    <property type="project" value="UniProtKB-KW"/>
</dbReference>
<evidence type="ECO:0000256" key="3">
    <source>
        <dbReference type="ARBA" id="ARBA00022737"/>
    </source>
</evidence>
<dbReference type="Pfam" id="PF23561">
    <property type="entry name" value="zf-C2H2_15"/>
    <property type="match status" value="1"/>
</dbReference>
<evidence type="ECO:0000256" key="8">
    <source>
        <dbReference type="SAM" id="MobiDB-lite"/>
    </source>
</evidence>
<dbReference type="PROSITE" id="PS50157">
    <property type="entry name" value="ZINC_FINGER_C2H2_2"/>
    <property type="match status" value="4"/>
</dbReference>
<dbReference type="GO" id="GO:0005634">
    <property type="term" value="C:nucleus"/>
    <property type="evidence" value="ECO:0007669"/>
    <property type="project" value="UniProtKB-SubCell"/>
</dbReference>
<keyword evidence="2" id="KW-0479">Metal-binding</keyword>
<dbReference type="Ensembl" id="ENSOABT00000077516.1">
    <property type="protein sequence ID" value="ENSOABP00000067897.1"/>
    <property type="gene ID" value="ENSOABG00000038450.1"/>
</dbReference>
<dbReference type="SUPFAM" id="SSF57667">
    <property type="entry name" value="beta-beta-alpha zinc fingers"/>
    <property type="match status" value="3"/>
</dbReference>
<keyword evidence="4 7" id="KW-0863">Zinc-finger</keyword>
<organism evidence="10 11">
    <name type="scientific">Oreochromis aureus</name>
    <name type="common">Israeli tilapia</name>
    <name type="synonym">Chromis aureus</name>
    <dbReference type="NCBI Taxonomy" id="47969"/>
    <lineage>
        <taxon>Eukaryota</taxon>
        <taxon>Metazoa</taxon>
        <taxon>Chordata</taxon>
        <taxon>Craniata</taxon>
        <taxon>Vertebrata</taxon>
        <taxon>Euteleostomi</taxon>
        <taxon>Actinopterygii</taxon>
        <taxon>Neopterygii</taxon>
        <taxon>Teleostei</taxon>
        <taxon>Neoteleostei</taxon>
        <taxon>Acanthomorphata</taxon>
        <taxon>Ovalentaria</taxon>
        <taxon>Cichlomorphae</taxon>
        <taxon>Cichliformes</taxon>
        <taxon>Cichlidae</taxon>
        <taxon>African cichlids</taxon>
        <taxon>Pseudocrenilabrinae</taxon>
        <taxon>Oreochromini</taxon>
        <taxon>Oreochromis</taxon>
    </lineage>
</organism>
<dbReference type="FunFam" id="3.30.160.60:FF:000848">
    <property type="entry name" value="Zinc finger protein 35"/>
    <property type="match status" value="1"/>
</dbReference>
<sequence length="299" mass="33391">MSPFVPSDLPHVSQNEEEEFCDQESNSSLDQEDPEPPQIKEEEEELFISQEGEQLLLKEEIDTFMVTPAYEGSDLSESESNCDQLLSPSSPETESLNKESFDVASGSTRNAELKPKQSHHRNSDSSLDSVSKCDVCGKDFQDDGNHHRTSEKPYACSTCEKEFYQLYLMKYHQNGVAEEKPFSCETCGRGFRARDKMLIHTRIHTGEKPYLCNACGKSFSQSSALKRHALIHSGEKPYSCKVCGKTFCQSSDLTVHSRIHTGDKPHICKSCGRRFSDASTVLLQSVGKASSIVVTCLHT</sequence>
<feature type="compositionally biased region" description="Acidic residues" evidence="8">
    <location>
        <begin position="30"/>
        <end position="45"/>
    </location>
</feature>
<evidence type="ECO:0000313" key="10">
    <source>
        <dbReference type="Ensembl" id="ENSOABP00000067897.1"/>
    </source>
</evidence>
<name>A0AAZ1XJU9_OREAU</name>
<feature type="domain" description="C2H2-type" evidence="9">
    <location>
        <begin position="238"/>
        <end position="265"/>
    </location>
</feature>
<protein>
    <recommendedName>
        <fullName evidence="9">C2H2-type domain-containing protein</fullName>
    </recommendedName>
</protein>
<dbReference type="InterPro" id="IPR056436">
    <property type="entry name" value="Znf-C2H2_ZIC1-5/GLI1-3-like"/>
</dbReference>
<evidence type="ECO:0000313" key="11">
    <source>
        <dbReference type="Proteomes" id="UP000472276"/>
    </source>
</evidence>
<keyword evidence="6" id="KW-0539">Nucleus</keyword>
<keyword evidence="11" id="KW-1185">Reference proteome</keyword>
<dbReference type="SMART" id="SM00355">
    <property type="entry name" value="ZnF_C2H2"/>
    <property type="match status" value="4"/>
</dbReference>
<accession>A0AAZ1XJU9</accession>
<dbReference type="InterPro" id="IPR013087">
    <property type="entry name" value="Znf_C2H2_type"/>
</dbReference>
<keyword evidence="5" id="KW-0862">Zinc</keyword>
<feature type="region of interest" description="Disordered" evidence="8">
    <location>
        <begin position="68"/>
        <end position="130"/>
    </location>
</feature>
<dbReference type="Gene3D" id="3.30.160.60">
    <property type="entry name" value="Classic Zinc Finger"/>
    <property type="match status" value="5"/>
</dbReference>
<evidence type="ECO:0000259" key="9">
    <source>
        <dbReference type="PROSITE" id="PS50157"/>
    </source>
</evidence>
<dbReference type="Pfam" id="PF00096">
    <property type="entry name" value="zf-C2H2"/>
    <property type="match status" value="2"/>
</dbReference>
<dbReference type="InterPro" id="IPR036236">
    <property type="entry name" value="Znf_C2H2_sf"/>
</dbReference>
<dbReference type="PANTHER" id="PTHR23226:SF416">
    <property type="entry name" value="FI01424P"/>
    <property type="match status" value="1"/>
</dbReference>
<reference evidence="11" key="1">
    <citation type="submission" date="2020-03" db="EMBL/GenBank/DDBJ databases">
        <title>Evolution of repeat sequences and sex chromosomes of tilapia species revealed by chromosome-level genomes.</title>
        <authorList>
            <person name="Xu L."/>
            <person name="Tao W."/>
            <person name="Wang D."/>
            <person name="Zhou Q."/>
        </authorList>
    </citation>
    <scope>NUCLEOTIDE SEQUENCE [LARGE SCALE GENOMIC DNA]</scope>
    <source>
        <strain evidence="11">Israel</strain>
    </source>
</reference>
<dbReference type="PROSITE" id="PS00028">
    <property type="entry name" value="ZINC_FINGER_C2H2_1"/>
    <property type="match status" value="3"/>
</dbReference>
<dbReference type="AlphaFoldDB" id="A0AAZ1XJU9"/>
<feature type="compositionally biased region" description="Low complexity" evidence="8">
    <location>
        <begin position="85"/>
        <end position="94"/>
    </location>
</feature>